<protein>
    <recommendedName>
        <fullName evidence="4">Xylanolytic transcriptional activator regulatory domain-containing protein</fullName>
    </recommendedName>
</protein>
<dbReference type="InterPro" id="IPR036864">
    <property type="entry name" value="Zn2-C6_fun-type_DNA-bd_sf"/>
</dbReference>
<accession>A0A0D2L271</accession>
<dbReference type="GO" id="GO:0003677">
    <property type="term" value="F:DNA binding"/>
    <property type="evidence" value="ECO:0007669"/>
    <property type="project" value="InterPro"/>
</dbReference>
<feature type="compositionally biased region" description="Polar residues" evidence="3">
    <location>
        <begin position="688"/>
        <end position="701"/>
    </location>
</feature>
<dbReference type="InterPro" id="IPR007219">
    <property type="entry name" value="XnlR_reg_dom"/>
</dbReference>
<keyword evidence="6" id="KW-1185">Reference proteome</keyword>
<dbReference type="STRING" id="945553.A0A0D2L271"/>
<dbReference type="EMBL" id="KN817564">
    <property type="protein sequence ID" value="KJA20732.1"/>
    <property type="molecule type" value="Genomic_DNA"/>
</dbReference>
<feature type="domain" description="Xylanolytic transcriptional activator regulatory" evidence="4">
    <location>
        <begin position="367"/>
        <end position="440"/>
    </location>
</feature>
<dbReference type="CDD" id="cd00067">
    <property type="entry name" value="GAL4"/>
    <property type="match status" value="1"/>
</dbReference>
<dbReference type="GO" id="GO:0006351">
    <property type="term" value="P:DNA-templated transcription"/>
    <property type="evidence" value="ECO:0007669"/>
    <property type="project" value="InterPro"/>
</dbReference>
<gene>
    <name evidence="5" type="ORF">HYPSUDRAFT_42806</name>
</gene>
<dbReference type="InterPro" id="IPR001138">
    <property type="entry name" value="Zn2Cys6_DnaBD"/>
</dbReference>
<dbReference type="GO" id="GO:0000981">
    <property type="term" value="F:DNA-binding transcription factor activity, RNA polymerase II-specific"/>
    <property type="evidence" value="ECO:0007669"/>
    <property type="project" value="InterPro"/>
</dbReference>
<evidence type="ECO:0000256" key="2">
    <source>
        <dbReference type="ARBA" id="ARBA00023242"/>
    </source>
</evidence>
<keyword evidence="2" id="KW-0539">Nucleus</keyword>
<dbReference type="OrthoDB" id="4456959at2759"/>
<feature type="region of interest" description="Disordered" evidence="3">
    <location>
        <begin position="667"/>
        <end position="705"/>
    </location>
</feature>
<evidence type="ECO:0000313" key="6">
    <source>
        <dbReference type="Proteomes" id="UP000054270"/>
    </source>
</evidence>
<dbReference type="InterPro" id="IPR050987">
    <property type="entry name" value="AtrR-like"/>
</dbReference>
<dbReference type="GO" id="GO:0008270">
    <property type="term" value="F:zinc ion binding"/>
    <property type="evidence" value="ECO:0007669"/>
    <property type="project" value="InterPro"/>
</dbReference>
<feature type="region of interest" description="Disordered" evidence="3">
    <location>
        <begin position="1"/>
        <end position="21"/>
    </location>
</feature>
<dbReference type="Pfam" id="PF04082">
    <property type="entry name" value="Fungal_trans"/>
    <property type="match status" value="1"/>
</dbReference>
<sequence length="800" mass="90091">MDFGEEASPGSGSSHDVHRSKKKRLAGACDACRKRKSAKGDSAQMGGEPCTHCQTTGIKCAHDLPRQPTKSEIAAAYIDALEAKVKHTDKMYRLLQKVYPGQDIDSLLASLPDVADDGHNEWDVRPETSTKELSPHLDFSHPISKAIPGDTTTSKILATEESEDNAEEDDLSHIALSKHFDQLKISADFSQGWFFGSASLFMLMKHCSDVKTEFTGLKSDGSNFRRPTFWSPRPWEIEYARASEPRYVYPDERLLHSLVALYFEKVNPFMPLLHRPTFLRMLLEKQHLQDVSFGTTVIMVCALGARYSSDPQVNLPSDPSGLSAGWQYFRQVPLHPHGFSHVPTLYDLQYYSLAHVYLLSSSVPHVAWNILGLAIQSALSRGAHRRRKTCQQPSKEEELMKRAFWCLIFLDRVSSGFVGRPCVIADEDFDLDYPIECDDEYWETDDPKQAFKQPPGKACTITSFVHMLKLLEILAFAHRTLYSTKKSKVLSGLIEDGWEQRIVAQLDSSMNQWKDSMPDSVRWDPERPDLVIFHQSMILHIVYSYTQIQIHRPFLTKKSPMSFASLAICTNAARSCAHVLEGGISRGIKASPIMITGALIAGLIISLNLWGSRRSGLIRDPGKEIRDLQTCFNVLKEAEKRWHTAGRANDMLNEASFLVNDYQMTHNKRRRDSSQMPRQPATPEYPQSDRSFSKPSMSTFPPNDYNPPLDAALGISDWDILLLQMGHIQPTLDPSSSPTVFQTNHNSTSSLSHHMKQDSVLVPEDSVTDDLFSLWSDVPGAFSQDEWDTYLADLGNSSYL</sequence>
<name>A0A0D2L271_HYPSF</name>
<evidence type="ECO:0000313" key="5">
    <source>
        <dbReference type="EMBL" id="KJA20732.1"/>
    </source>
</evidence>
<evidence type="ECO:0000259" key="4">
    <source>
        <dbReference type="SMART" id="SM00906"/>
    </source>
</evidence>
<dbReference type="AlphaFoldDB" id="A0A0D2L271"/>
<dbReference type="SUPFAM" id="SSF57701">
    <property type="entry name" value="Zn2/Cys6 DNA-binding domain"/>
    <property type="match status" value="1"/>
</dbReference>
<dbReference type="CDD" id="cd12148">
    <property type="entry name" value="fungal_TF_MHR"/>
    <property type="match status" value="1"/>
</dbReference>
<keyword evidence="1" id="KW-0479">Metal-binding</keyword>
<dbReference type="PANTHER" id="PTHR46910:SF38">
    <property type="entry name" value="ZN(2)-C6 FUNGAL-TYPE DOMAIN-CONTAINING PROTEIN"/>
    <property type="match status" value="1"/>
</dbReference>
<feature type="region of interest" description="Disordered" evidence="3">
    <location>
        <begin position="733"/>
        <end position="754"/>
    </location>
</feature>
<dbReference type="SMART" id="SM00906">
    <property type="entry name" value="Fungal_trans"/>
    <property type="match status" value="1"/>
</dbReference>
<evidence type="ECO:0000256" key="3">
    <source>
        <dbReference type="SAM" id="MobiDB-lite"/>
    </source>
</evidence>
<dbReference type="PANTHER" id="PTHR46910">
    <property type="entry name" value="TRANSCRIPTION FACTOR PDR1"/>
    <property type="match status" value="1"/>
</dbReference>
<feature type="compositionally biased region" description="Polar residues" evidence="3">
    <location>
        <begin position="733"/>
        <end position="742"/>
    </location>
</feature>
<feature type="compositionally biased region" description="Basic and acidic residues" evidence="3">
    <location>
        <begin position="120"/>
        <end position="139"/>
    </location>
</feature>
<dbReference type="OMA" id="ELETTWM"/>
<feature type="compositionally biased region" description="Low complexity" evidence="3">
    <location>
        <begin position="743"/>
        <end position="752"/>
    </location>
</feature>
<reference evidence="6" key="1">
    <citation type="submission" date="2014-04" db="EMBL/GenBank/DDBJ databases">
        <title>Evolutionary Origins and Diversification of the Mycorrhizal Mutualists.</title>
        <authorList>
            <consortium name="DOE Joint Genome Institute"/>
            <consortium name="Mycorrhizal Genomics Consortium"/>
            <person name="Kohler A."/>
            <person name="Kuo A."/>
            <person name="Nagy L.G."/>
            <person name="Floudas D."/>
            <person name="Copeland A."/>
            <person name="Barry K.W."/>
            <person name="Cichocki N."/>
            <person name="Veneault-Fourrey C."/>
            <person name="LaButti K."/>
            <person name="Lindquist E.A."/>
            <person name="Lipzen A."/>
            <person name="Lundell T."/>
            <person name="Morin E."/>
            <person name="Murat C."/>
            <person name="Riley R."/>
            <person name="Ohm R."/>
            <person name="Sun H."/>
            <person name="Tunlid A."/>
            <person name="Henrissat B."/>
            <person name="Grigoriev I.V."/>
            <person name="Hibbett D.S."/>
            <person name="Martin F."/>
        </authorList>
    </citation>
    <scope>NUCLEOTIDE SEQUENCE [LARGE SCALE GENOMIC DNA]</scope>
    <source>
        <strain evidence="6">FD-334 SS-4</strain>
    </source>
</reference>
<proteinExistence type="predicted"/>
<feature type="region of interest" description="Disordered" evidence="3">
    <location>
        <begin position="120"/>
        <end position="144"/>
    </location>
</feature>
<dbReference type="Gene3D" id="4.10.240.10">
    <property type="entry name" value="Zn(2)-C6 fungal-type DNA-binding domain"/>
    <property type="match status" value="1"/>
</dbReference>
<evidence type="ECO:0000256" key="1">
    <source>
        <dbReference type="ARBA" id="ARBA00022723"/>
    </source>
</evidence>
<dbReference type="Proteomes" id="UP000054270">
    <property type="component" value="Unassembled WGS sequence"/>
</dbReference>
<organism evidence="5 6">
    <name type="scientific">Hypholoma sublateritium (strain FD-334 SS-4)</name>
    <dbReference type="NCBI Taxonomy" id="945553"/>
    <lineage>
        <taxon>Eukaryota</taxon>
        <taxon>Fungi</taxon>
        <taxon>Dikarya</taxon>
        <taxon>Basidiomycota</taxon>
        <taxon>Agaricomycotina</taxon>
        <taxon>Agaricomycetes</taxon>
        <taxon>Agaricomycetidae</taxon>
        <taxon>Agaricales</taxon>
        <taxon>Agaricineae</taxon>
        <taxon>Strophariaceae</taxon>
        <taxon>Hypholoma</taxon>
    </lineage>
</organism>